<accession>A0ABX5SFQ4</accession>
<dbReference type="InterPro" id="IPR006533">
    <property type="entry name" value="T6SS_Vgr_RhsGE"/>
</dbReference>
<dbReference type="Gene3D" id="3.55.50.10">
    <property type="entry name" value="Baseplate protein-like domains"/>
    <property type="match status" value="1"/>
</dbReference>
<dbReference type="InterPro" id="IPR037026">
    <property type="entry name" value="Vgr_OB-fold_dom_sf"/>
</dbReference>
<evidence type="ECO:0000256" key="1">
    <source>
        <dbReference type="SAM" id="MobiDB-lite"/>
    </source>
</evidence>
<dbReference type="InterPro" id="IPR018769">
    <property type="entry name" value="VgrG2_DUF2345"/>
</dbReference>
<gene>
    <name evidence="5" type="ORF">E1742_02450</name>
</gene>
<organism evidence="5 6">
    <name type="scientific">Pseudoduganella plicata</name>
    <dbReference type="NCBI Taxonomy" id="321984"/>
    <lineage>
        <taxon>Bacteria</taxon>
        <taxon>Pseudomonadati</taxon>
        <taxon>Pseudomonadota</taxon>
        <taxon>Betaproteobacteria</taxon>
        <taxon>Burkholderiales</taxon>
        <taxon>Oxalobacteraceae</taxon>
        <taxon>Telluria group</taxon>
        <taxon>Pseudoduganella</taxon>
    </lineage>
</organism>
<dbReference type="Pfam" id="PF04717">
    <property type="entry name" value="Phage_base_V"/>
    <property type="match status" value="1"/>
</dbReference>
<evidence type="ECO:0000259" key="2">
    <source>
        <dbReference type="Pfam" id="PF04717"/>
    </source>
</evidence>
<dbReference type="SUPFAM" id="SSF69255">
    <property type="entry name" value="gp5 N-terminal domain-like"/>
    <property type="match status" value="1"/>
</dbReference>
<feature type="domain" description="DUF2345" evidence="3">
    <location>
        <begin position="772"/>
        <end position="925"/>
    </location>
</feature>
<feature type="domain" description="Putative type VI secretion system Rhs element associated Vgr" evidence="4">
    <location>
        <begin position="601"/>
        <end position="711"/>
    </location>
</feature>
<dbReference type="Proteomes" id="UP000294359">
    <property type="component" value="Chromosome"/>
</dbReference>
<protein>
    <submittedName>
        <fullName evidence="5">Type VI secretion system tip protein VgrG</fullName>
    </submittedName>
</protein>
<dbReference type="EMBL" id="CP038026">
    <property type="protein sequence ID" value="QBQ39243.1"/>
    <property type="molecule type" value="Genomic_DNA"/>
</dbReference>
<evidence type="ECO:0000313" key="6">
    <source>
        <dbReference type="Proteomes" id="UP000294359"/>
    </source>
</evidence>
<dbReference type="InterPro" id="IPR028244">
    <property type="entry name" value="T6SS_Rhs_Vgr_dom"/>
</dbReference>
<feature type="domain" description="Gp5/Type VI secretion system Vgr protein OB-fold" evidence="2">
    <location>
        <begin position="468"/>
        <end position="531"/>
    </location>
</feature>
<sequence length="1101" mass="116240">MSIALIERITAALAQFTSATRLYEFTLKDEDDEADLGSGGLLVEAFAADDIVHATGARDVIVLSTNAHIDTTSLLGREASLAISLADGTRTTFSGDITQVAMLGSEGGLARYRVRLTPWLWRLTQVRNSRVWQDKSVIDIVDDVLGAYSPLAQWRWSGETDAFMADIPPRSYCCQYRETDYEFVERLLTEEGLAWRVEETEDGHGLVLFADSSQETAIAQDASSEQGGGIRFHGARVGEKGDTIQALQARRRVVSTLTTLLSYDYKAKKAVAASAPSRQGFGKLPTLESYDVPGQYAFASGAVADHYAELQMQGIEARSREWHGRSTVRTLAAGTRIDVTQGPLAAFGDAASAYTVLRVTSVGVNNLPSPAVQALAELFGPIPELLEEALHERELNGEDMALVIDQARKSGYANRFEAIPADVIWRPQLPGSEGRSHPKPTAPGAQSAIVIGPDGNDQPSGADELYCDALGRVRLRYHWQDSGDASCWVRVAQRTAGGGMGSQFLPRIGQEVLVQFIENDIDRPLVIGALYNGQGEGGHAPTPGGQPAEGDDPAALFKPASDHTPSAQGNLAAGNSPVWHGASSGTEGHSNAAAQWGVRTKEFGGSGYNQLLFDDTDAQGRVQLRSTYAGSELTLGHLIHAADNYRGSLRGQGAELRTDAYGAVRGGAGLLVSSYVVAHSAGLRDPVGDNAAGIALMKQAVKLGETFSEAAVTHKTVALASSVGSVKAGASSMSEKEAPLAAMLTAVSGMVGAADLDTARADAGARKTLPEDGSLPHSSDPIIAISAKAGLGVTAAGAVQMSNGETLTLMSGADTQFVSGGQMRVNSGQAIGVLGGAVAPGADGLGVQMIAAKDAIDVQAQADTLTVQARDEVNVISANAFVDFAAAKSISLSTAGGANITIDGGNVTVQCPGKMVVRAGKKSFSPATQLSYALPQQPQYERHESMDFAIKLLDISARSGIALAGEAWRIVVLSHPPELTDGRIPDYIFSDEEWQEVIVEGAVEADGSASLSSSDKERVVSASRLYPGRVWVICGLTAMPVGLSNWTDQGSPGNVRQILDSLNVAPDGRIADQNHIDFLAEWAKDAYEEMHASTLYKKIKL</sequence>
<dbReference type="Gene3D" id="2.40.50.230">
    <property type="entry name" value="Gp5 N-terminal domain"/>
    <property type="match status" value="1"/>
</dbReference>
<dbReference type="Pfam" id="PF13296">
    <property type="entry name" value="T6SS_Vgr"/>
    <property type="match status" value="1"/>
</dbReference>
<dbReference type="Gene3D" id="4.10.220.110">
    <property type="match status" value="1"/>
</dbReference>
<keyword evidence="6" id="KW-1185">Reference proteome</keyword>
<dbReference type="SUPFAM" id="SSF69279">
    <property type="entry name" value="Phage tail proteins"/>
    <property type="match status" value="2"/>
</dbReference>
<proteinExistence type="predicted"/>
<dbReference type="RefSeq" id="WP_134387953.1">
    <property type="nucleotide sequence ID" value="NZ_CP038026.1"/>
</dbReference>
<dbReference type="Gene3D" id="2.30.110.50">
    <property type="match status" value="1"/>
</dbReference>
<dbReference type="Pfam" id="PF10106">
    <property type="entry name" value="DUF2345"/>
    <property type="match status" value="1"/>
</dbReference>
<dbReference type="InterPro" id="IPR006531">
    <property type="entry name" value="Gp5/Vgr_OB"/>
</dbReference>
<dbReference type="NCBIfam" id="TIGR01646">
    <property type="entry name" value="vgr_GE"/>
    <property type="match status" value="1"/>
</dbReference>
<reference evidence="5 6" key="1">
    <citation type="submission" date="2019-03" db="EMBL/GenBank/DDBJ databases">
        <title>Draft Genome Sequences of Six Type Strains of the Genus Massilia.</title>
        <authorList>
            <person name="Miess H."/>
            <person name="Frediansyhah A."/>
            <person name="Gross H."/>
        </authorList>
    </citation>
    <scope>NUCLEOTIDE SEQUENCE [LARGE SCALE GENOMIC DNA]</scope>
    <source>
        <strain evidence="5 6">DSM 17505</strain>
    </source>
</reference>
<evidence type="ECO:0000313" key="5">
    <source>
        <dbReference type="EMBL" id="QBQ39243.1"/>
    </source>
</evidence>
<name>A0ABX5SFQ4_9BURK</name>
<feature type="region of interest" description="Disordered" evidence="1">
    <location>
        <begin position="536"/>
        <end position="591"/>
    </location>
</feature>
<dbReference type="Pfam" id="PF05954">
    <property type="entry name" value="Phage_GPD"/>
    <property type="match status" value="1"/>
</dbReference>
<evidence type="ECO:0000259" key="4">
    <source>
        <dbReference type="Pfam" id="PF13296"/>
    </source>
</evidence>
<evidence type="ECO:0000259" key="3">
    <source>
        <dbReference type="Pfam" id="PF10106"/>
    </source>
</evidence>